<protein>
    <recommendedName>
        <fullName evidence="3">Multidrug export protein MepA</fullName>
    </recommendedName>
</protein>
<dbReference type="InterPro" id="IPR048279">
    <property type="entry name" value="MdtK-like"/>
</dbReference>
<feature type="transmembrane region" description="Helical" evidence="10">
    <location>
        <begin position="384"/>
        <end position="408"/>
    </location>
</feature>
<comment type="caution">
    <text evidence="11">The sequence shown here is derived from an EMBL/GenBank/DDBJ whole genome shotgun (WGS) entry which is preliminary data.</text>
</comment>
<keyword evidence="5" id="KW-1003">Cell membrane</keyword>
<evidence type="ECO:0000256" key="6">
    <source>
        <dbReference type="ARBA" id="ARBA00022692"/>
    </source>
</evidence>
<organism evidence="11 12">
    <name type="scientific">Anaeromyces robustus</name>
    <dbReference type="NCBI Taxonomy" id="1754192"/>
    <lineage>
        <taxon>Eukaryota</taxon>
        <taxon>Fungi</taxon>
        <taxon>Fungi incertae sedis</taxon>
        <taxon>Chytridiomycota</taxon>
        <taxon>Chytridiomycota incertae sedis</taxon>
        <taxon>Neocallimastigomycetes</taxon>
        <taxon>Neocallimastigales</taxon>
        <taxon>Neocallimastigaceae</taxon>
        <taxon>Anaeromyces</taxon>
    </lineage>
</organism>
<dbReference type="NCBIfam" id="TIGR00797">
    <property type="entry name" value="matE"/>
    <property type="match status" value="1"/>
</dbReference>
<feature type="transmembrane region" description="Helical" evidence="10">
    <location>
        <begin position="359"/>
        <end position="377"/>
    </location>
</feature>
<keyword evidence="6 10" id="KW-0812">Transmembrane</keyword>
<keyword evidence="8 10" id="KW-0472">Membrane</keyword>
<evidence type="ECO:0000256" key="7">
    <source>
        <dbReference type="ARBA" id="ARBA00022989"/>
    </source>
</evidence>
<proteinExistence type="inferred from homology"/>
<dbReference type="InterPro" id="IPR045070">
    <property type="entry name" value="MATE_MepA-like"/>
</dbReference>
<dbReference type="InterPro" id="IPR051327">
    <property type="entry name" value="MATE_MepA_subfamily"/>
</dbReference>
<dbReference type="OrthoDB" id="2126698at2759"/>
<dbReference type="PANTHER" id="PTHR43823">
    <property type="entry name" value="SPORULATION PROTEIN YKVU"/>
    <property type="match status" value="1"/>
</dbReference>
<evidence type="ECO:0000313" key="11">
    <source>
        <dbReference type="EMBL" id="ORX63820.1"/>
    </source>
</evidence>
<dbReference type="PANTHER" id="PTHR43823:SF3">
    <property type="entry name" value="MULTIDRUG EXPORT PROTEIN MEPA"/>
    <property type="match status" value="1"/>
</dbReference>
<feature type="transmembrane region" description="Helical" evidence="10">
    <location>
        <begin position="53"/>
        <end position="76"/>
    </location>
</feature>
<evidence type="ECO:0000256" key="9">
    <source>
        <dbReference type="ARBA" id="ARBA00023251"/>
    </source>
</evidence>
<evidence type="ECO:0000256" key="5">
    <source>
        <dbReference type="ARBA" id="ARBA00022475"/>
    </source>
</evidence>
<dbReference type="EMBL" id="MCFG01000583">
    <property type="protein sequence ID" value="ORX63820.1"/>
    <property type="molecule type" value="Genomic_DNA"/>
</dbReference>
<evidence type="ECO:0000256" key="10">
    <source>
        <dbReference type="SAM" id="Phobius"/>
    </source>
</evidence>
<accession>A0A1Y1VRC8</accession>
<sequence length="443" mass="49059">MGIKLSEHFGYTKLLKFTFPTIIMMIFNSLYGIVDGIFVSNFAGSDAFAAVNIVWPLIMVFSALGYMIGTGGSALVSKKLGEKEKETANRYFSMLLYFDIVMGIIISIGGYFIIRPIAELIGAEGDILEYGVTYGKILLIPLTPYILQKTFQSFLVAAERPKLGLIITVIAGITNMIFDFILIYVLKMGIVGAAIATGLSQCVGGLVPLVFFMCDNGTQFRLIKTSFEMKPIGKACLNGLSEMMMMMSLSIVNTLYNYQLMRITGSSGIVAYGIIQYVCYTFECFFTGYSNGSAPIISFHFGAKNTDELKNLFKRGIVIVFLSSILLFSSAEILAPFLTRIFVGYDEELYNMSVPAVRIYSILFLITGYNIFASSLFTGLNNGIVSAVISLSRTLIFETTMIFVLPLIFGIYGIWMAVSVAEGITLLVTFTLLILNRKKYRYF</sequence>
<feature type="transmembrane region" description="Helical" evidence="10">
    <location>
        <begin position="14"/>
        <end position="33"/>
    </location>
</feature>
<keyword evidence="4" id="KW-0813">Transport</keyword>
<keyword evidence="12" id="KW-1185">Reference proteome</keyword>
<dbReference type="PIRSF" id="PIRSF006603">
    <property type="entry name" value="DinF"/>
    <property type="match status" value="1"/>
</dbReference>
<dbReference type="Proteomes" id="UP000193944">
    <property type="component" value="Unassembled WGS sequence"/>
</dbReference>
<evidence type="ECO:0000256" key="2">
    <source>
        <dbReference type="ARBA" id="ARBA00008417"/>
    </source>
</evidence>
<name>A0A1Y1VRC8_9FUNG</name>
<dbReference type="CDD" id="cd13143">
    <property type="entry name" value="MATE_MepA_like"/>
    <property type="match status" value="1"/>
</dbReference>
<reference evidence="11 12" key="2">
    <citation type="submission" date="2016-08" db="EMBL/GenBank/DDBJ databases">
        <title>Pervasive Adenine N6-methylation of Active Genes in Fungi.</title>
        <authorList>
            <consortium name="DOE Joint Genome Institute"/>
            <person name="Mondo S.J."/>
            <person name="Dannebaum R.O."/>
            <person name="Kuo R.C."/>
            <person name="Labutti K."/>
            <person name="Haridas S."/>
            <person name="Kuo A."/>
            <person name="Salamov A."/>
            <person name="Ahrendt S.R."/>
            <person name="Lipzen A."/>
            <person name="Sullivan W."/>
            <person name="Andreopoulos W.B."/>
            <person name="Clum A."/>
            <person name="Lindquist E."/>
            <person name="Daum C."/>
            <person name="Ramamoorthy G.K."/>
            <person name="Gryganskyi A."/>
            <person name="Culley D."/>
            <person name="Magnuson J.K."/>
            <person name="James T.Y."/>
            <person name="O'Malley M.A."/>
            <person name="Stajich J.E."/>
            <person name="Spatafora J.W."/>
            <person name="Visel A."/>
            <person name="Grigoriev I.V."/>
        </authorList>
    </citation>
    <scope>NUCLEOTIDE SEQUENCE [LARGE SCALE GENOMIC DNA]</scope>
    <source>
        <strain evidence="11 12">S4</strain>
    </source>
</reference>
<comment type="similarity">
    <text evidence="2">Belongs to the multi antimicrobial extrusion (MATE) (TC 2.A.66.1) family. MepA subfamily.</text>
</comment>
<evidence type="ECO:0000256" key="4">
    <source>
        <dbReference type="ARBA" id="ARBA00022448"/>
    </source>
</evidence>
<feature type="transmembrane region" description="Helical" evidence="10">
    <location>
        <begin position="317"/>
        <end position="339"/>
    </location>
</feature>
<evidence type="ECO:0000313" key="12">
    <source>
        <dbReference type="Proteomes" id="UP000193944"/>
    </source>
</evidence>
<dbReference type="GO" id="GO:0015297">
    <property type="term" value="F:antiporter activity"/>
    <property type="evidence" value="ECO:0007669"/>
    <property type="project" value="InterPro"/>
</dbReference>
<dbReference type="GO" id="GO:0046677">
    <property type="term" value="P:response to antibiotic"/>
    <property type="evidence" value="ECO:0007669"/>
    <property type="project" value="UniProtKB-KW"/>
</dbReference>
<evidence type="ECO:0000256" key="3">
    <source>
        <dbReference type="ARBA" id="ARBA00022106"/>
    </source>
</evidence>
<keyword evidence="7 10" id="KW-1133">Transmembrane helix</keyword>
<reference evidence="11 12" key="1">
    <citation type="submission" date="2016-08" db="EMBL/GenBank/DDBJ databases">
        <title>A Parts List for Fungal Cellulosomes Revealed by Comparative Genomics.</title>
        <authorList>
            <consortium name="DOE Joint Genome Institute"/>
            <person name="Haitjema C.H."/>
            <person name="Gilmore S.P."/>
            <person name="Henske J.K."/>
            <person name="Solomon K.V."/>
            <person name="De Groot R."/>
            <person name="Kuo A."/>
            <person name="Mondo S.J."/>
            <person name="Salamov A.A."/>
            <person name="Labutti K."/>
            <person name="Zhao Z."/>
            <person name="Chiniquy J."/>
            <person name="Barry K."/>
            <person name="Brewer H.M."/>
            <person name="Purvine S.O."/>
            <person name="Wright A.T."/>
            <person name="Boxma B."/>
            <person name="Van Alen T."/>
            <person name="Hackstein J.H."/>
            <person name="Baker S.E."/>
            <person name="Grigoriev I.V."/>
            <person name="O'Malley M.A."/>
        </authorList>
    </citation>
    <scope>NUCLEOTIDE SEQUENCE [LARGE SCALE GENOMIC DNA]</scope>
    <source>
        <strain evidence="11 12">S4</strain>
    </source>
</reference>
<dbReference type="Pfam" id="PF01554">
    <property type="entry name" value="MatE"/>
    <property type="match status" value="2"/>
</dbReference>
<evidence type="ECO:0000256" key="8">
    <source>
        <dbReference type="ARBA" id="ARBA00023136"/>
    </source>
</evidence>
<dbReference type="GO" id="GO:0042910">
    <property type="term" value="F:xenobiotic transmembrane transporter activity"/>
    <property type="evidence" value="ECO:0007669"/>
    <property type="project" value="InterPro"/>
</dbReference>
<dbReference type="STRING" id="1754192.A0A1Y1VRC8"/>
<evidence type="ECO:0000256" key="1">
    <source>
        <dbReference type="ARBA" id="ARBA00004651"/>
    </source>
</evidence>
<gene>
    <name evidence="11" type="ORF">BCR32DRAFT_273315</name>
</gene>
<dbReference type="InterPro" id="IPR002528">
    <property type="entry name" value="MATE_fam"/>
</dbReference>
<dbReference type="AlphaFoldDB" id="A0A1Y1VRC8"/>
<feature type="transmembrane region" description="Helical" evidence="10">
    <location>
        <begin position="163"/>
        <end position="184"/>
    </location>
</feature>
<comment type="subcellular location">
    <subcellularLocation>
        <location evidence="1">Cell membrane</location>
        <topology evidence="1">Multi-pass membrane protein</topology>
    </subcellularLocation>
</comment>
<feature type="transmembrane region" description="Helical" evidence="10">
    <location>
        <begin position="414"/>
        <end position="435"/>
    </location>
</feature>
<feature type="transmembrane region" description="Helical" evidence="10">
    <location>
        <begin position="190"/>
        <end position="214"/>
    </location>
</feature>
<dbReference type="GO" id="GO:0005886">
    <property type="term" value="C:plasma membrane"/>
    <property type="evidence" value="ECO:0007669"/>
    <property type="project" value="UniProtKB-SubCell"/>
</dbReference>
<keyword evidence="9" id="KW-0046">Antibiotic resistance</keyword>
<feature type="transmembrane region" description="Helical" evidence="10">
    <location>
        <begin position="96"/>
        <end position="114"/>
    </location>
</feature>